<evidence type="ECO:0000256" key="2">
    <source>
        <dbReference type="ARBA" id="ARBA00023012"/>
    </source>
</evidence>
<proteinExistence type="predicted"/>
<accession>A0A2H1EJ79</accession>
<dbReference type="OrthoDB" id="2830at2157"/>
<dbReference type="AlphaFoldDB" id="A0A2H1EJ79"/>
<keyword evidence="5" id="KW-1185">Reference proteome</keyword>
<dbReference type="InterPro" id="IPR050595">
    <property type="entry name" value="Bact_response_regulator"/>
</dbReference>
<dbReference type="RefSeq" id="WP_101010705.1">
    <property type="nucleotide sequence ID" value="NZ_FRFC01000005.1"/>
</dbReference>
<keyword evidence="2" id="KW-0902">Two-component regulatory system</keyword>
<dbReference type="Pfam" id="PF00072">
    <property type="entry name" value="Response_reg"/>
    <property type="match status" value="1"/>
</dbReference>
<evidence type="ECO:0000313" key="5">
    <source>
        <dbReference type="Proteomes" id="UP000232412"/>
    </source>
</evidence>
<dbReference type="Proteomes" id="UP000232412">
    <property type="component" value="Unassembled WGS sequence"/>
</dbReference>
<feature type="domain" description="Response regulatory" evidence="3">
    <location>
        <begin position="3"/>
        <end position="118"/>
    </location>
</feature>
<dbReference type="InterPro" id="IPR011006">
    <property type="entry name" value="CheY-like_superfamily"/>
</dbReference>
<dbReference type="PANTHER" id="PTHR44591">
    <property type="entry name" value="STRESS RESPONSE REGULATOR PROTEIN 1"/>
    <property type="match status" value="1"/>
</dbReference>
<evidence type="ECO:0000259" key="3">
    <source>
        <dbReference type="PROSITE" id="PS50110"/>
    </source>
</evidence>
<keyword evidence="1" id="KW-0597">Phosphoprotein</keyword>
<dbReference type="EMBL" id="FRFC01000005">
    <property type="protein sequence ID" value="SHO47461.1"/>
    <property type="molecule type" value="Genomic_DNA"/>
</dbReference>
<dbReference type="PANTHER" id="PTHR44591:SF14">
    <property type="entry name" value="PROTEIN PILG"/>
    <property type="match status" value="1"/>
</dbReference>
<reference evidence="5" key="1">
    <citation type="submission" date="2016-12" db="EMBL/GenBank/DDBJ databases">
        <authorList>
            <person name="Herbold C."/>
        </authorList>
    </citation>
    <scope>NUCLEOTIDE SEQUENCE [LARGE SCALE GENOMIC DNA]</scope>
</reference>
<evidence type="ECO:0000313" key="4">
    <source>
        <dbReference type="EMBL" id="SHO47461.1"/>
    </source>
</evidence>
<dbReference type="PROSITE" id="PS50110">
    <property type="entry name" value="RESPONSE_REGULATORY"/>
    <property type="match status" value="1"/>
</dbReference>
<dbReference type="InterPro" id="IPR001789">
    <property type="entry name" value="Sig_transdc_resp-reg_receiver"/>
</dbReference>
<name>A0A2H1EJ79_9ARCH</name>
<gene>
    <name evidence="4" type="primary">cheY</name>
    <name evidence="4" type="ORF">NSIN_40099</name>
</gene>
<dbReference type="Gene3D" id="3.40.50.2300">
    <property type="match status" value="1"/>
</dbReference>
<organism evidence="4 5">
    <name type="scientific">Nitrosotalea sinensis</name>
    <dbReference type="NCBI Taxonomy" id="1499975"/>
    <lineage>
        <taxon>Archaea</taxon>
        <taxon>Nitrososphaerota</taxon>
        <taxon>Nitrososphaeria</taxon>
        <taxon>Nitrosotaleales</taxon>
        <taxon>Nitrosotaleaceae</taxon>
        <taxon>Nitrosotalea</taxon>
    </lineage>
</organism>
<dbReference type="SMART" id="SM00448">
    <property type="entry name" value="REC"/>
    <property type="match status" value="1"/>
</dbReference>
<dbReference type="SUPFAM" id="SSF52172">
    <property type="entry name" value="CheY-like"/>
    <property type="match status" value="1"/>
</dbReference>
<evidence type="ECO:0000256" key="1">
    <source>
        <dbReference type="ARBA" id="ARBA00022553"/>
    </source>
</evidence>
<protein>
    <submittedName>
        <fullName evidence="4">Chemotaxis protein CheY</fullName>
    </submittedName>
</protein>
<dbReference type="GO" id="GO:0000160">
    <property type="term" value="P:phosphorelay signal transduction system"/>
    <property type="evidence" value="ECO:0007669"/>
    <property type="project" value="UniProtKB-KW"/>
</dbReference>
<sequence length="121" mass="13593">MVKVMIVDDSDAIRMVLRDILTIGQHHMVADLSSGIQILEEYKRAKPNIVLLDMAMPKKDGLMALKEIMEHDPHAKVIMISASDNQETIKDCLKVGARAYILKPFNFQDVLDTINKVSTSN</sequence>